<evidence type="ECO:0000256" key="1">
    <source>
        <dbReference type="ARBA" id="ARBA00023015"/>
    </source>
</evidence>
<organism evidence="6">
    <name type="scientific">Staphylococcus epidermidis</name>
    <dbReference type="NCBI Taxonomy" id="1282"/>
    <lineage>
        <taxon>Bacteria</taxon>
        <taxon>Bacillati</taxon>
        <taxon>Bacillota</taxon>
        <taxon>Bacilli</taxon>
        <taxon>Bacillales</taxon>
        <taxon>Staphylococcaceae</taxon>
        <taxon>Staphylococcus</taxon>
    </lineage>
</organism>
<dbReference type="Gene3D" id="1.10.357.10">
    <property type="entry name" value="Tetracycline Repressor, domain 2"/>
    <property type="match status" value="1"/>
</dbReference>
<evidence type="ECO:0000313" key="6">
    <source>
        <dbReference type="EMBL" id="ADA62648.1"/>
    </source>
</evidence>
<reference evidence="6" key="1">
    <citation type="submission" date="2009-08" db="EMBL/GenBank/DDBJ databases">
        <authorList>
            <person name="Gill J."/>
            <person name="Borman J."/>
            <person name="Shetty J."/>
            <person name="Hostetler J."/>
            <person name="Durkin S."/>
            <person name="Montgomery B."/>
        </authorList>
    </citation>
    <scope>NUCLEOTIDE SEQUENCE</scope>
    <source>
        <strain evidence="6">CDC2</strain>
        <plasmid evidence="6">SAP025A</plasmid>
    </source>
</reference>
<dbReference type="SUPFAM" id="SSF48498">
    <property type="entry name" value="Tetracyclin repressor-like, C-terminal domain"/>
    <property type="match status" value="1"/>
</dbReference>
<protein>
    <submittedName>
        <fullName evidence="6">Transcriptional regulator</fullName>
    </submittedName>
</protein>
<dbReference type="AlphaFoldDB" id="D2JD35"/>
<keyword evidence="1" id="KW-0805">Transcription regulation</keyword>
<dbReference type="GO" id="GO:0003677">
    <property type="term" value="F:DNA binding"/>
    <property type="evidence" value="ECO:0007669"/>
    <property type="project" value="UniProtKB-UniRule"/>
</dbReference>
<dbReference type="PROSITE" id="PS01081">
    <property type="entry name" value="HTH_TETR_1"/>
    <property type="match status" value="1"/>
</dbReference>
<dbReference type="PRINTS" id="PR00455">
    <property type="entry name" value="HTHTETR"/>
</dbReference>
<name>D2JD35_STAEP</name>
<evidence type="ECO:0000256" key="3">
    <source>
        <dbReference type="ARBA" id="ARBA00023163"/>
    </source>
</evidence>
<dbReference type="PANTHER" id="PTHR47506:SF1">
    <property type="entry name" value="HTH-TYPE TRANSCRIPTIONAL REGULATOR YJDC"/>
    <property type="match status" value="1"/>
</dbReference>
<feature type="DNA-binding region" description="H-T-H motif" evidence="4">
    <location>
        <begin position="24"/>
        <end position="43"/>
    </location>
</feature>
<keyword evidence="6" id="KW-0614">Plasmid</keyword>
<keyword evidence="3" id="KW-0804">Transcription</keyword>
<dbReference type="InterPro" id="IPR054156">
    <property type="entry name" value="YxaF_TetR_C"/>
</dbReference>
<sequence length="204" mass="23850">MSKKLEILTIAREVIHSKGYKATSISDILNAADIGKGQFYYYFSSKRDLGLAVIDDLVEDWTEQLINNKLHKSENPKENLNAMLDWTFKYHDDMNSKAGCPVGNLAIEMSEHDEIFREKIQVFIDKWILSMKENLDRLKEQQFIENLDTEKHAQAIFSAIEGAIMLTKVQKSVEYLKNVIEIIKWQYNLSFSYYRLLNFDIQII</sequence>
<dbReference type="InterPro" id="IPR023772">
    <property type="entry name" value="DNA-bd_HTH_TetR-type_CS"/>
</dbReference>
<evidence type="ECO:0000256" key="4">
    <source>
        <dbReference type="PROSITE-ProRule" id="PRU00335"/>
    </source>
</evidence>
<accession>D2JD35</accession>
<proteinExistence type="predicted"/>
<reference evidence="6" key="2">
    <citation type="submission" date="2009-12" db="EMBL/GenBank/DDBJ databases">
        <authorList>
            <person name="Summers A.O."/>
            <person name="Shearer J."/>
            <person name="Wireman J."/>
        </authorList>
    </citation>
    <scope>NUCLEOTIDE SEQUENCE</scope>
    <source>
        <strain evidence="6">CDC2</strain>
        <plasmid evidence="6">SAP025A</plasmid>
    </source>
</reference>
<dbReference type="InterPro" id="IPR001647">
    <property type="entry name" value="HTH_TetR"/>
</dbReference>
<dbReference type="Pfam" id="PF21993">
    <property type="entry name" value="TetR_C_13_2"/>
    <property type="match status" value="1"/>
</dbReference>
<evidence type="ECO:0000259" key="5">
    <source>
        <dbReference type="PROSITE" id="PS50977"/>
    </source>
</evidence>
<dbReference type="EMBL" id="GQ900470">
    <property type="protein sequence ID" value="ADA62648.1"/>
    <property type="molecule type" value="Genomic_DNA"/>
</dbReference>
<evidence type="ECO:0000256" key="2">
    <source>
        <dbReference type="ARBA" id="ARBA00023125"/>
    </source>
</evidence>
<geneLocation type="plasmid" evidence="6">
    <name>SAP025A</name>
</geneLocation>
<keyword evidence="2 4" id="KW-0238">DNA-binding</keyword>
<feature type="domain" description="HTH tetR-type" evidence="5">
    <location>
        <begin position="1"/>
        <end position="61"/>
    </location>
</feature>
<dbReference type="PROSITE" id="PS50977">
    <property type="entry name" value="HTH_TETR_2"/>
    <property type="match status" value="1"/>
</dbReference>
<dbReference type="Pfam" id="PF00440">
    <property type="entry name" value="TetR_N"/>
    <property type="match status" value="1"/>
</dbReference>
<dbReference type="PANTHER" id="PTHR47506">
    <property type="entry name" value="TRANSCRIPTIONAL REGULATORY PROTEIN"/>
    <property type="match status" value="1"/>
</dbReference>
<gene>
    <name evidence="6" type="ORF">SAP025A_029</name>
</gene>
<dbReference type="InterPro" id="IPR036271">
    <property type="entry name" value="Tet_transcr_reg_TetR-rel_C_sf"/>
</dbReference>
<dbReference type="InterPro" id="IPR009057">
    <property type="entry name" value="Homeodomain-like_sf"/>
</dbReference>
<dbReference type="SUPFAM" id="SSF46689">
    <property type="entry name" value="Homeodomain-like"/>
    <property type="match status" value="1"/>
</dbReference>